<sequence>MRLKPLMDAASALQCELAVPSSVQSTNKTKKLTIKTH</sequence>
<name>A0A8T0C0G2_9GAMM</name>
<dbReference type="AlphaFoldDB" id="A0A8T0C0G2"/>
<organism evidence="1 2">
    <name type="scientific">Pseudoalteromonas rubra</name>
    <dbReference type="NCBI Taxonomy" id="43658"/>
    <lineage>
        <taxon>Bacteria</taxon>
        <taxon>Pseudomonadati</taxon>
        <taxon>Pseudomonadota</taxon>
        <taxon>Gammaproteobacteria</taxon>
        <taxon>Alteromonadales</taxon>
        <taxon>Pseudoalteromonadaceae</taxon>
        <taxon>Pseudoalteromonas</taxon>
    </lineage>
</organism>
<gene>
    <name evidence="1" type="ORF">PRUB_b0627</name>
</gene>
<evidence type="ECO:0000313" key="1">
    <source>
        <dbReference type="EMBL" id="KAF7781419.1"/>
    </source>
</evidence>
<comment type="caution">
    <text evidence="1">The sequence shown here is derived from an EMBL/GenBank/DDBJ whole genome shotgun (WGS) entry which is preliminary data.</text>
</comment>
<dbReference type="EMBL" id="AHCD03000044">
    <property type="protein sequence ID" value="KAF7781419.1"/>
    <property type="molecule type" value="Genomic_DNA"/>
</dbReference>
<proteinExistence type="predicted"/>
<evidence type="ECO:0000313" key="2">
    <source>
        <dbReference type="Proteomes" id="UP000016480"/>
    </source>
</evidence>
<accession>A0A8T0C0G2</accession>
<dbReference type="Proteomes" id="UP000016480">
    <property type="component" value="Unassembled WGS sequence"/>
</dbReference>
<reference evidence="1 2" key="1">
    <citation type="journal article" date="2012" name="J. Bacteriol.">
        <title>Genome sequence of the cycloprodigiosin-producing bacterial strain Pseudoalteromonas rubra ATCC 29570(T).</title>
        <authorList>
            <person name="Xie B.B."/>
            <person name="Shu Y.L."/>
            <person name="Qin Q.L."/>
            <person name="Rong J.C."/>
            <person name="Zhang X.Y."/>
            <person name="Chen X.L."/>
            <person name="Zhou B.C."/>
            <person name="Zhang Y.Z."/>
        </authorList>
    </citation>
    <scope>NUCLEOTIDE SEQUENCE [LARGE SCALE GENOMIC DNA]</scope>
    <source>
        <strain evidence="1 2">DSM 6842</strain>
    </source>
</reference>
<protein>
    <submittedName>
        <fullName evidence="1">Uncharacterized protein</fullName>
    </submittedName>
</protein>